<reference evidence="2" key="1">
    <citation type="submission" date="2014-06" db="EMBL/GenBank/DDBJ databases">
        <title>The complete genome sequence of Methanosarcina barkeri CM1.</title>
        <authorList>
            <consortium name="Pastoral Greenhouse Gas Research Consortium"/>
            <person name="Lambie S.C."/>
            <person name="Leahy S.C."/>
            <person name="Kelly W.J."/>
            <person name="Li D."/>
            <person name="Reilly K."/>
            <person name="Attwood G.T."/>
            <person name="Altermann E."/>
        </authorList>
    </citation>
    <scope>NUCLEOTIDE SEQUENCE [LARGE SCALE GENOMIC DNA]</scope>
    <source>
        <strain evidence="2">CM1</strain>
    </source>
</reference>
<dbReference type="EMBL" id="CP008746">
    <property type="protein sequence ID" value="AKJ38976.1"/>
    <property type="molecule type" value="Genomic_DNA"/>
</dbReference>
<protein>
    <submittedName>
        <fullName evidence="1">Uncharacterized protein</fullName>
    </submittedName>
</protein>
<reference evidence="1 2" key="2">
    <citation type="journal article" date="2015" name="Stand. Genomic Sci.">
        <title>The complete genome sequence of the rumen methanogen Methanosarcina barkeri CM1.</title>
        <authorList>
            <person name="Lambie S.C."/>
            <person name="Kelly W.J."/>
            <person name="Leahy S.C."/>
            <person name="Li D."/>
            <person name="Reilly K."/>
            <person name="McAllister T.A."/>
            <person name="Valle E.R."/>
            <person name="Attwood G.T."/>
            <person name="Altermann E."/>
        </authorList>
    </citation>
    <scope>NUCLEOTIDE SEQUENCE [LARGE SCALE GENOMIC DNA]</scope>
    <source>
        <strain evidence="1 2">CM1</strain>
    </source>
</reference>
<organism evidence="1 2">
    <name type="scientific">Methanosarcina barkeri CM1</name>
    <dbReference type="NCBI Taxonomy" id="796385"/>
    <lineage>
        <taxon>Archaea</taxon>
        <taxon>Methanobacteriati</taxon>
        <taxon>Methanobacteriota</taxon>
        <taxon>Stenosarchaea group</taxon>
        <taxon>Methanomicrobia</taxon>
        <taxon>Methanosarcinales</taxon>
        <taxon>Methanosarcinaceae</taxon>
        <taxon>Methanosarcina</taxon>
    </lineage>
</organism>
<evidence type="ECO:0000313" key="2">
    <source>
        <dbReference type="Proteomes" id="UP000035331"/>
    </source>
</evidence>
<evidence type="ECO:0000313" key="1">
    <source>
        <dbReference type="EMBL" id="AKJ38976.1"/>
    </source>
</evidence>
<dbReference type="AlphaFoldDB" id="A0A0G3CAE0"/>
<sequence>MVNILSLIKDYLIDQKLEFANNGKNSYWIMFYPEDLILVISVSSTTFPLESFLASLLKKLLDRKPFGKRLDRKPQQHLSLRILSPKLIRRDQPAQRLRVNGCIRTSHGLAGHGHGQDVLQPELL</sequence>
<dbReference type="RefSeq" id="WP_144413995.1">
    <property type="nucleotide sequence ID" value="NZ_CP008746.1"/>
</dbReference>
<dbReference type="Proteomes" id="UP000035331">
    <property type="component" value="Chromosome"/>
</dbReference>
<dbReference type="GeneID" id="41097891"/>
<proteinExistence type="predicted"/>
<gene>
    <name evidence="1" type="ORF">MCM1_1954</name>
</gene>
<name>A0A0G3CAE0_METBA</name>
<accession>A0A0G3CAE0</accession>